<dbReference type="PANTHER" id="PTHR31642">
    <property type="entry name" value="TRICHOTHECENE 3-O-ACETYLTRANSFERASE"/>
    <property type="match status" value="1"/>
</dbReference>
<dbReference type="Proteomes" id="UP000191500">
    <property type="component" value="Unassembled WGS sequence"/>
</dbReference>
<evidence type="ECO:0008006" key="4">
    <source>
        <dbReference type="Google" id="ProtNLM"/>
    </source>
</evidence>
<dbReference type="InterPro" id="IPR023213">
    <property type="entry name" value="CAT-like_dom_sf"/>
</dbReference>
<accession>A0A1V6UC73</accession>
<name>A0A1V6UC73_9EURO</name>
<dbReference type="STRING" id="36646.A0A1V6UC73"/>
<evidence type="ECO:0000256" key="1">
    <source>
        <dbReference type="ARBA" id="ARBA00022679"/>
    </source>
</evidence>
<dbReference type="EMBL" id="MDDG01000013">
    <property type="protein sequence ID" value="OQE35523.1"/>
    <property type="molecule type" value="Genomic_DNA"/>
</dbReference>
<dbReference type="Pfam" id="PF02458">
    <property type="entry name" value="Transferase"/>
    <property type="match status" value="1"/>
</dbReference>
<keyword evidence="3" id="KW-1185">Reference proteome</keyword>
<keyword evidence="1" id="KW-0808">Transferase</keyword>
<dbReference type="PANTHER" id="PTHR31642:SF310">
    <property type="entry name" value="FATTY ALCOHOL:CAFFEOYL-COA ACYLTRANSFERASE"/>
    <property type="match status" value="1"/>
</dbReference>
<sequence length="472" mass="52645">MADPTFVEQLAPFDLPMPRTYIRVLFVFEHAGSARPTAQSLQLGLDNLSKQVPWLSGRIFPKTTAQGEASSLVIRWHGNETPTLVDKGTLAASYECASSHGMRAEAVPSDIWPVPSMTDDPLFVTGDPVFASSIFRFADQGVGLCVCLHHNAVDGTGFLEIMRLWARNVADPGFTFSNSTRSRSKRLSEALSVDLQDTSSISSESLFVVHAEYSKLRPVIPEEIPSCTSKLFTVSMHWINILKRLMGKYTLKASTTNTVICALIWTTITRVRMQYNPSLREEISRLVMAVNGRQRIGESFSTPESPFFGNAVFYSLSKSLADTLAASDEAPVRSLAEICDHIAHSQSTSVINSRHIAEVYHLIDRMKDYRSLFVGWDLFGSRDLMITNWADLDLYGVNFGDVLGKPKFVRLPQMEADGVALILPRQRDASQEVLEIMVMLRCDHMDALEKDPMWQTLLSHGRKDGDEMSIDS</sequence>
<proteinExistence type="predicted"/>
<dbReference type="Gene3D" id="3.30.559.10">
    <property type="entry name" value="Chloramphenicol acetyltransferase-like domain"/>
    <property type="match status" value="2"/>
</dbReference>
<reference evidence="3" key="1">
    <citation type="journal article" date="2017" name="Nat. Microbiol.">
        <title>Global analysis of biosynthetic gene clusters reveals vast potential of secondary metabolite production in Penicillium species.</title>
        <authorList>
            <person name="Nielsen J.C."/>
            <person name="Grijseels S."/>
            <person name="Prigent S."/>
            <person name="Ji B."/>
            <person name="Dainat J."/>
            <person name="Nielsen K.F."/>
            <person name="Frisvad J.C."/>
            <person name="Workman M."/>
            <person name="Nielsen J."/>
        </authorList>
    </citation>
    <scope>NUCLEOTIDE SEQUENCE [LARGE SCALE GENOMIC DNA]</scope>
    <source>
        <strain evidence="3">IBT 31321</strain>
    </source>
</reference>
<gene>
    <name evidence="2" type="ORF">PENCOP_c013G08561</name>
</gene>
<dbReference type="GO" id="GO:0016747">
    <property type="term" value="F:acyltransferase activity, transferring groups other than amino-acyl groups"/>
    <property type="evidence" value="ECO:0007669"/>
    <property type="project" value="TreeGrafter"/>
</dbReference>
<dbReference type="AlphaFoldDB" id="A0A1V6UC73"/>
<protein>
    <recommendedName>
        <fullName evidence="4">Transferase family-domain-containing protein</fullName>
    </recommendedName>
</protein>
<dbReference type="InterPro" id="IPR050317">
    <property type="entry name" value="Plant_Fungal_Acyltransferase"/>
</dbReference>
<evidence type="ECO:0000313" key="3">
    <source>
        <dbReference type="Proteomes" id="UP000191500"/>
    </source>
</evidence>
<evidence type="ECO:0000313" key="2">
    <source>
        <dbReference type="EMBL" id="OQE35523.1"/>
    </source>
</evidence>
<comment type="caution">
    <text evidence="2">The sequence shown here is derived from an EMBL/GenBank/DDBJ whole genome shotgun (WGS) entry which is preliminary data.</text>
</comment>
<organism evidence="2 3">
    <name type="scientific">Penicillium coprophilum</name>
    <dbReference type="NCBI Taxonomy" id="36646"/>
    <lineage>
        <taxon>Eukaryota</taxon>
        <taxon>Fungi</taxon>
        <taxon>Dikarya</taxon>
        <taxon>Ascomycota</taxon>
        <taxon>Pezizomycotina</taxon>
        <taxon>Eurotiomycetes</taxon>
        <taxon>Eurotiomycetidae</taxon>
        <taxon>Eurotiales</taxon>
        <taxon>Aspergillaceae</taxon>
        <taxon>Penicillium</taxon>
    </lineage>
</organism>